<dbReference type="OrthoDB" id="441517at2759"/>
<dbReference type="InterPro" id="IPR006785">
    <property type="entry name" value="Pex14_N"/>
</dbReference>
<feature type="region of interest" description="Disordered" evidence="1">
    <location>
        <begin position="1"/>
        <end position="46"/>
    </location>
</feature>
<keyword evidence="2" id="KW-0812">Transmembrane</keyword>
<name>A0A9P6C5G0_9AGAR</name>
<keyword evidence="2" id="KW-1133">Transmembrane helix</keyword>
<dbReference type="Pfam" id="PF04695">
    <property type="entry name" value="Pex14_N"/>
    <property type="match status" value="1"/>
</dbReference>
<keyword evidence="5" id="KW-1185">Reference proteome</keyword>
<evidence type="ECO:0000313" key="4">
    <source>
        <dbReference type="EMBL" id="KAF9452422.1"/>
    </source>
</evidence>
<sequence>MTNEDKTPKDQVNNVPSDQANDTPVQTPTPTLVSEPQAPNLPSTEDRSLLLSRARSFLQSPQVANQGVDFKRQFLREKGIHEPEINSLLQNAPPSAPLVPPRTYPQPPPSNLPNLLLGISRVFSWLAGSSALLIFIYYVSRHLYGNTARMFIDIAQRFLLPRIAQSHMARHSLKNHHLTLMRRFTTSLSSFKESQAETWSTLPRAHAWREPIEFSNCSSIDEMTGVFGEKEVQYDKVSPVTVLRCGLADFIEGQDSEEKPTTEELFRYLEERIPWLLSDDGAKYEQRLWEVLSSCPLFIAEPALSAPSTSPESQPPRWSYLPPLAPDPSPLVKSLLSLKLSLPKSQASKPSIFQKTFQALSEFTGYISTQVYVPYRPPVGGAGIGTNLSPIEEQLRREIRALKGLVLNRRSFLTPDARASTLPAST</sequence>
<comment type="caution">
    <text evidence="4">The sequence shown here is derived from an EMBL/GenBank/DDBJ whole genome shotgun (WGS) entry which is preliminary data.</text>
</comment>
<feature type="domain" description="Peroxisome membrane anchor protein Pex14p N-terminal" evidence="3">
    <location>
        <begin position="47"/>
        <end position="90"/>
    </location>
</feature>
<reference evidence="4" key="1">
    <citation type="submission" date="2020-11" db="EMBL/GenBank/DDBJ databases">
        <authorList>
            <consortium name="DOE Joint Genome Institute"/>
            <person name="Ahrendt S."/>
            <person name="Riley R."/>
            <person name="Andreopoulos W."/>
            <person name="Labutti K."/>
            <person name="Pangilinan J."/>
            <person name="Ruiz-Duenas F.J."/>
            <person name="Barrasa J.M."/>
            <person name="Sanchez-Garcia M."/>
            <person name="Camarero S."/>
            <person name="Miyauchi S."/>
            <person name="Serrano A."/>
            <person name="Linde D."/>
            <person name="Babiker R."/>
            <person name="Drula E."/>
            <person name="Ayuso-Fernandez I."/>
            <person name="Pacheco R."/>
            <person name="Padilla G."/>
            <person name="Ferreira P."/>
            <person name="Barriuso J."/>
            <person name="Kellner H."/>
            <person name="Castanera R."/>
            <person name="Alfaro M."/>
            <person name="Ramirez L."/>
            <person name="Pisabarro A.G."/>
            <person name="Kuo A."/>
            <person name="Tritt A."/>
            <person name="Lipzen A."/>
            <person name="He G."/>
            <person name="Yan M."/>
            <person name="Ng V."/>
            <person name="Cullen D."/>
            <person name="Martin F."/>
            <person name="Rosso M.-N."/>
            <person name="Henrissat B."/>
            <person name="Hibbett D."/>
            <person name="Martinez A.T."/>
            <person name="Grigoriev I.V."/>
        </authorList>
    </citation>
    <scope>NUCLEOTIDE SEQUENCE</scope>
    <source>
        <strain evidence="4">MF-IS2</strain>
    </source>
</reference>
<evidence type="ECO:0000256" key="1">
    <source>
        <dbReference type="SAM" id="MobiDB-lite"/>
    </source>
</evidence>
<dbReference type="InterPro" id="IPR036388">
    <property type="entry name" value="WH-like_DNA-bd_sf"/>
</dbReference>
<dbReference type="AlphaFoldDB" id="A0A9P6C5G0"/>
<dbReference type="Gene3D" id="1.10.10.10">
    <property type="entry name" value="Winged helix-like DNA-binding domain superfamily/Winged helix DNA-binding domain"/>
    <property type="match status" value="1"/>
</dbReference>
<organism evidence="4 5">
    <name type="scientific">Macrolepiota fuliginosa MF-IS2</name>
    <dbReference type="NCBI Taxonomy" id="1400762"/>
    <lineage>
        <taxon>Eukaryota</taxon>
        <taxon>Fungi</taxon>
        <taxon>Dikarya</taxon>
        <taxon>Basidiomycota</taxon>
        <taxon>Agaricomycotina</taxon>
        <taxon>Agaricomycetes</taxon>
        <taxon>Agaricomycetidae</taxon>
        <taxon>Agaricales</taxon>
        <taxon>Agaricineae</taxon>
        <taxon>Agaricaceae</taxon>
        <taxon>Macrolepiota</taxon>
    </lineage>
</organism>
<gene>
    <name evidence="4" type="ORF">P691DRAFT_756349</name>
</gene>
<dbReference type="EMBL" id="MU151071">
    <property type="protein sequence ID" value="KAF9452422.1"/>
    <property type="molecule type" value="Genomic_DNA"/>
</dbReference>
<feature type="compositionally biased region" description="Polar residues" evidence="1">
    <location>
        <begin position="10"/>
        <end position="34"/>
    </location>
</feature>
<keyword evidence="2" id="KW-0472">Membrane</keyword>
<evidence type="ECO:0000256" key="2">
    <source>
        <dbReference type="SAM" id="Phobius"/>
    </source>
</evidence>
<feature type="transmembrane region" description="Helical" evidence="2">
    <location>
        <begin position="122"/>
        <end position="140"/>
    </location>
</feature>
<proteinExistence type="predicted"/>
<accession>A0A9P6C5G0</accession>
<evidence type="ECO:0000259" key="3">
    <source>
        <dbReference type="Pfam" id="PF04695"/>
    </source>
</evidence>
<dbReference type="Proteomes" id="UP000807342">
    <property type="component" value="Unassembled WGS sequence"/>
</dbReference>
<protein>
    <recommendedName>
        <fullName evidence="3">Peroxisome membrane anchor protein Pex14p N-terminal domain-containing protein</fullName>
    </recommendedName>
</protein>
<evidence type="ECO:0000313" key="5">
    <source>
        <dbReference type="Proteomes" id="UP000807342"/>
    </source>
</evidence>